<gene>
    <name evidence="2" type="ORF">BED47_06110</name>
</gene>
<dbReference type="Proteomes" id="UP000094580">
    <property type="component" value="Unassembled WGS sequence"/>
</dbReference>
<evidence type="ECO:0000256" key="1">
    <source>
        <dbReference type="SAM" id="Phobius"/>
    </source>
</evidence>
<dbReference type="RefSeq" id="WP_069034027.1">
    <property type="nucleotide sequence ID" value="NZ_MDKC01000023.1"/>
</dbReference>
<sequence length="157" mass="17885">MGDKIKRIVGYLLYLIVLGIVISVGLKHQNNLLKQSGVTYDLFDYYKFQTMFPLIIGAMLAIPHNIKNFFKHGDWKFNWVRFIVLGIPTLYFVITPYLFLKQLISMKYPLMKYIMGGYFGSSTPTLIAIIGIAAGYFVLTSLEKKATSGSVNNSYFN</sequence>
<feature type="transmembrane region" description="Helical" evidence="1">
    <location>
        <begin position="46"/>
        <end position="66"/>
    </location>
</feature>
<keyword evidence="1" id="KW-1133">Transmembrane helix</keyword>
<keyword evidence="1" id="KW-0812">Transmembrane</keyword>
<comment type="caution">
    <text evidence="2">The sequence shown here is derived from an EMBL/GenBank/DDBJ whole genome shotgun (WGS) entry which is preliminary data.</text>
</comment>
<proteinExistence type="predicted"/>
<evidence type="ECO:0000313" key="3">
    <source>
        <dbReference type="Proteomes" id="UP000094580"/>
    </source>
</evidence>
<protein>
    <submittedName>
        <fullName evidence="2">Uncharacterized protein</fullName>
    </submittedName>
</protein>
<reference evidence="2 3" key="1">
    <citation type="submission" date="2016-07" db="EMBL/GenBank/DDBJ databases">
        <authorList>
            <person name="Townsley L."/>
            <person name="Shank E.A."/>
        </authorList>
    </citation>
    <scope>NUCLEOTIDE SEQUENCE [LARGE SCALE GENOMIC DNA]</scope>
    <source>
        <strain evidence="2 3">CH01</strain>
    </source>
</reference>
<feature type="transmembrane region" description="Helical" evidence="1">
    <location>
        <begin position="78"/>
        <end position="99"/>
    </location>
</feature>
<keyword evidence="1" id="KW-0472">Membrane</keyword>
<name>A0ABX2ZPH2_9BACI</name>
<organism evidence="2 3">
    <name type="scientific">Gottfriedia luciferensis</name>
    <dbReference type="NCBI Taxonomy" id="178774"/>
    <lineage>
        <taxon>Bacteria</taxon>
        <taxon>Bacillati</taxon>
        <taxon>Bacillota</taxon>
        <taxon>Bacilli</taxon>
        <taxon>Bacillales</taxon>
        <taxon>Bacillaceae</taxon>
        <taxon>Gottfriedia</taxon>
    </lineage>
</organism>
<accession>A0ABX2ZPH2</accession>
<feature type="transmembrane region" description="Helical" evidence="1">
    <location>
        <begin position="9"/>
        <end position="26"/>
    </location>
</feature>
<feature type="transmembrane region" description="Helical" evidence="1">
    <location>
        <begin position="119"/>
        <end position="139"/>
    </location>
</feature>
<evidence type="ECO:0000313" key="2">
    <source>
        <dbReference type="EMBL" id="ODG91234.1"/>
    </source>
</evidence>
<keyword evidence="3" id="KW-1185">Reference proteome</keyword>
<dbReference type="EMBL" id="MDKC01000023">
    <property type="protein sequence ID" value="ODG91234.1"/>
    <property type="molecule type" value="Genomic_DNA"/>
</dbReference>